<dbReference type="EMBL" id="JAVREK010000077">
    <property type="protein sequence ID" value="MDT0305333.1"/>
    <property type="molecule type" value="Genomic_DNA"/>
</dbReference>
<evidence type="ECO:0000313" key="3">
    <source>
        <dbReference type="Proteomes" id="UP001183226"/>
    </source>
</evidence>
<dbReference type="InterPro" id="IPR000873">
    <property type="entry name" value="AMP-dep_synth/lig_dom"/>
</dbReference>
<accession>A0ABU2L238</accession>
<dbReference type="Proteomes" id="UP001183226">
    <property type="component" value="Unassembled WGS sequence"/>
</dbReference>
<protein>
    <submittedName>
        <fullName evidence="2">AMP-binding protein</fullName>
    </submittedName>
</protein>
<feature type="non-terminal residue" evidence="2">
    <location>
        <position position="1"/>
    </location>
</feature>
<dbReference type="SUPFAM" id="SSF56801">
    <property type="entry name" value="Acetyl-CoA synthetase-like"/>
    <property type="match status" value="1"/>
</dbReference>
<keyword evidence="3" id="KW-1185">Reference proteome</keyword>
<dbReference type="PANTHER" id="PTHR44394">
    <property type="entry name" value="BETA-ALANINE-ACTIVATING ENZYME"/>
    <property type="match status" value="1"/>
</dbReference>
<dbReference type="RefSeq" id="WP_311547844.1">
    <property type="nucleotide sequence ID" value="NZ_JAVREK010000077.1"/>
</dbReference>
<proteinExistence type="predicted"/>
<sequence>WMQGAYGLGSDDRVLLKTPVSFDVSVWELFWPFAAGAGLVVAEPGGHRDPASIAATVAARGVTVCHFVPSMLRVFADAPEAARCTSLRRVFASGEALGADLARRFRDLLPRAALANLYGPTEAAVDVTAFDTGAESDRFFGPGV</sequence>
<dbReference type="Gene3D" id="3.40.50.980">
    <property type="match status" value="1"/>
</dbReference>
<feature type="non-terminal residue" evidence="2">
    <location>
        <position position="144"/>
    </location>
</feature>
<comment type="caution">
    <text evidence="2">The sequence shown here is derived from an EMBL/GenBank/DDBJ whole genome shotgun (WGS) entry which is preliminary data.</text>
</comment>
<dbReference type="PANTHER" id="PTHR44394:SF1">
    <property type="entry name" value="BETA-ALANINE-ACTIVATING ENZYME"/>
    <property type="match status" value="1"/>
</dbReference>
<evidence type="ECO:0000313" key="2">
    <source>
        <dbReference type="EMBL" id="MDT0305333.1"/>
    </source>
</evidence>
<reference evidence="3" key="1">
    <citation type="submission" date="2023-07" db="EMBL/GenBank/DDBJ databases">
        <title>30 novel species of actinomycetes from the DSMZ collection.</title>
        <authorList>
            <person name="Nouioui I."/>
        </authorList>
    </citation>
    <scope>NUCLEOTIDE SEQUENCE [LARGE SCALE GENOMIC DNA]</scope>
    <source>
        <strain evidence="3">DSM 45055</strain>
    </source>
</reference>
<gene>
    <name evidence="2" type="ORF">RM446_24705</name>
</gene>
<feature type="domain" description="AMP-dependent synthetase/ligase" evidence="1">
    <location>
        <begin position="5"/>
        <end position="131"/>
    </location>
</feature>
<organism evidence="2 3">
    <name type="scientific">Streptomonospora wellingtoniae</name>
    <dbReference type="NCBI Taxonomy" id="3075544"/>
    <lineage>
        <taxon>Bacteria</taxon>
        <taxon>Bacillati</taxon>
        <taxon>Actinomycetota</taxon>
        <taxon>Actinomycetes</taxon>
        <taxon>Streptosporangiales</taxon>
        <taxon>Nocardiopsidaceae</taxon>
        <taxon>Streptomonospora</taxon>
    </lineage>
</organism>
<name>A0ABU2L238_9ACTN</name>
<dbReference type="Pfam" id="PF00501">
    <property type="entry name" value="AMP-binding"/>
    <property type="match status" value="1"/>
</dbReference>
<dbReference type="InterPro" id="IPR052091">
    <property type="entry name" value="Beta-ala_Activ/Resist"/>
</dbReference>
<evidence type="ECO:0000259" key="1">
    <source>
        <dbReference type="Pfam" id="PF00501"/>
    </source>
</evidence>